<name>A0A1G1VT11_9BACT</name>
<evidence type="ECO:0000256" key="1">
    <source>
        <dbReference type="SAM" id="Phobius"/>
    </source>
</evidence>
<sequence>MLVFIVLLFVASYPALRALMIPEFYTSHDGETHTARIANYYLALKEGQIPPRLAPTLFGNLGFPIFLFIYPLPYLLGAMFHSLGFSFTDAFEIVIGSSFLLSAITMFLFARKVFGEFPGFIAALFYTWAPYRFSQIYVRGAIAESFAYIFVPLVLLSLYNIAATQNHRWVGIGSLSLAGLLLSHQVVAFIFLPIFLGFFLLWLVKAEHKRTAVLKATGMALLGVMIGAFIYAPSLFELKYLRFDELIDYYNDHFVTVGQLIHSPWSYGFSMPGTNDDMSFQVGLTHLLVAALATISLGLFLFRTKKAAVRFPLFAMGSLSLAITALSVGFILELPAVHWLWKHLPFLDIIDFPWRLLGVTVFGTSLLAAYLVASAGRKVILSAVLLFFVFYANRNHVRINQTMVRNDAFFLSYQDTATWRNEFLSKWRQTNRWQHLEKDFRIRRGELKVKLIDGKTTSLSFLVEATDQGILDIHRLYFPGWTVFLDGKPLEIGKGLEITQDVQTETKESPFTDHSGLLSVNVPPGKHFIEARFTETPVRKVGFILSLIGMGYALAYILPKRSLVTASKTTKPVGRKTTKP</sequence>
<accession>A0A1G1VT11</accession>
<gene>
    <name evidence="2" type="ORF">A2786_03495</name>
</gene>
<feature type="transmembrane region" description="Helical" evidence="1">
    <location>
        <begin position="182"/>
        <end position="204"/>
    </location>
</feature>
<feature type="transmembrane region" description="Helical" evidence="1">
    <location>
        <begin position="280"/>
        <end position="301"/>
    </location>
</feature>
<keyword evidence="1" id="KW-0812">Transmembrane</keyword>
<feature type="transmembrane region" description="Helical" evidence="1">
    <location>
        <begin position="313"/>
        <end position="332"/>
    </location>
</feature>
<feature type="transmembrane region" description="Helical" evidence="1">
    <location>
        <begin position="90"/>
        <end position="111"/>
    </location>
</feature>
<proteinExistence type="predicted"/>
<feature type="transmembrane region" description="Helical" evidence="1">
    <location>
        <begin position="61"/>
        <end position="83"/>
    </location>
</feature>
<dbReference type="EMBL" id="MHCJ01000003">
    <property type="protein sequence ID" value="OGY18536.1"/>
    <property type="molecule type" value="Genomic_DNA"/>
</dbReference>
<organism evidence="2 3">
    <name type="scientific">Candidatus Chisholmbacteria bacterium RIFCSPHIGHO2_01_FULL_52_32</name>
    <dbReference type="NCBI Taxonomy" id="1797591"/>
    <lineage>
        <taxon>Bacteria</taxon>
        <taxon>Candidatus Chisholmiibacteriota</taxon>
    </lineage>
</organism>
<feature type="transmembrane region" description="Helical" evidence="1">
    <location>
        <begin position="117"/>
        <end position="133"/>
    </location>
</feature>
<dbReference type="AlphaFoldDB" id="A0A1G1VT11"/>
<dbReference type="Proteomes" id="UP000179233">
    <property type="component" value="Unassembled WGS sequence"/>
</dbReference>
<evidence type="ECO:0008006" key="4">
    <source>
        <dbReference type="Google" id="ProtNLM"/>
    </source>
</evidence>
<comment type="caution">
    <text evidence="2">The sequence shown here is derived from an EMBL/GenBank/DDBJ whole genome shotgun (WGS) entry which is preliminary data.</text>
</comment>
<keyword evidence="1" id="KW-1133">Transmembrane helix</keyword>
<protein>
    <recommendedName>
        <fullName evidence="4">Membrane protein 6-pyruvoyl-tetrahydropterin synthase-related domain-containing protein</fullName>
    </recommendedName>
</protein>
<feature type="transmembrane region" description="Helical" evidence="1">
    <location>
        <begin position="145"/>
        <end position="162"/>
    </location>
</feature>
<evidence type="ECO:0000313" key="3">
    <source>
        <dbReference type="Proteomes" id="UP000179233"/>
    </source>
</evidence>
<feature type="transmembrane region" description="Helical" evidence="1">
    <location>
        <begin position="541"/>
        <end position="558"/>
    </location>
</feature>
<feature type="transmembrane region" description="Helical" evidence="1">
    <location>
        <begin position="352"/>
        <end position="372"/>
    </location>
</feature>
<evidence type="ECO:0000313" key="2">
    <source>
        <dbReference type="EMBL" id="OGY18536.1"/>
    </source>
</evidence>
<feature type="transmembrane region" description="Helical" evidence="1">
    <location>
        <begin position="216"/>
        <end position="236"/>
    </location>
</feature>
<keyword evidence="1" id="KW-0472">Membrane</keyword>
<reference evidence="2 3" key="1">
    <citation type="journal article" date="2016" name="Nat. Commun.">
        <title>Thousands of microbial genomes shed light on interconnected biogeochemical processes in an aquifer system.</title>
        <authorList>
            <person name="Anantharaman K."/>
            <person name="Brown C.T."/>
            <person name="Hug L.A."/>
            <person name="Sharon I."/>
            <person name="Castelle C.J."/>
            <person name="Probst A.J."/>
            <person name="Thomas B.C."/>
            <person name="Singh A."/>
            <person name="Wilkins M.J."/>
            <person name="Karaoz U."/>
            <person name="Brodie E.L."/>
            <person name="Williams K.H."/>
            <person name="Hubbard S.S."/>
            <person name="Banfield J.F."/>
        </authorList>
    </citation>
    <scope>NUCLEOTIDE SEQUENCE [LARGE SCALE GENOMIC DNA]</scope>
</reference>